<dbReference type="Pfam" id="PF08858">
    <property type="entry name" value="IDEAL"/>
    <property type="match status" value="1"/>
</dbReference>
<accession>A0A3S0KPG9</accession>
<proteinExistence type="predicted"/>
<reference evidence="2 3" key="1">
    <citation type="submission" date="2018-12" db="EMBL/GenBank/DDBJ databases">
        <title>Bacillus yapensis draft genome sequence.</title>
        <authorList>
            <person name="Yu L."/>
            <person name="Xu X."/>
            <person name="Tang X."/>
        </authorList>
    </citation>
    <scope>NUCLEOTIDE SEQUENCE [LARGE SCALE GENOMIC DNA]</scope>
    <source>
        <strain evidence="2 3">XXST-01</strain>
    </source>
</reference>
<feature type="domain" description="IDEAL" evidence="1">
    <location>
        <begin position="33"/>
        <end position="69"/>
    </location>
</feature>
<evidence type="ECO:0000313" key="2">
    <source>
        <dbReference type="EMBL" id="RTR31463.1"/>
    </source>
</evidence>
<dbReference type="InterPro" id="IPR014957">
    <property type="entry name" value="IDEAL_dom"/>
</dbReference>
<dbReference type="AlphaFoldDB" id="A0A3S0KPG9"/>
<dbReference type="OrthoDB" id="2969764at2"/>
<gene>
    <name evidence="2" type="ORF">EKG37_11320</name>
</gene>
<dbReference type="Proteomes" id="UP000271374">
    <property type="component" value="Unassembled WGS sequence"/>
</dbReference>
<dbReference type="EMBL" id="RXNT01000008">
    <property type="protein sequence ID" value="RTR31463.1"/>
    <property type="molecule type" value="Genomic_DNA"/>
</dbReference>
<keyword evidence="3" id="KW-1185">Reference proteome</keyword>
<dbReference type="RefSeq" id="WP_126408780.1">
    <property type="nucleotide sequence ID" value="NZ_RXNT01000008.1"/>
</dbReference>
<comment type="caution">
    <text evidence="2">The sequence shown here is derived from an EMBL/GenBank/DDBJ whole genome shotgun (WGS) entry which is preliminary data.</text>
</comment>
<name>A0A3S0KPG9_9BACI</name>
<organism evidence="2 3">
    <name type="scientific">Bacillus yapensis</name>
    <dbReference type="NCBI Taxonomy" id="2492960"/>
    <lineage>
        <taxon>Bacteria</taxon>
        <taxon>Bacillati</taxon>
        <taxon>Bacillota</taxon>
        <taxon>Bacilli</taxon>
        <taxon>Bacillales</taxon>
        <taxon>Bacillaceae</taxon>
        <taxon>Bacillus</taxon>
    </lineage>
</organism>
<sequence>MREQSYTEFMKSGAMNRKKLKEAYVLNLYIDMILSEALLKSEKEKLSKRIDKAIDEQDKKTFLQLSTKYKELNKKFGT</sequence>
<evidence type="ECO:0000259" key="1">
    <source>
        <dbReference type="SMART" id="SM00914"/>
    </source>
</evidence>
<dbReference type="InterPro" id="IPR027393">
    <property type="entry name" value="Virus_scaffolding_prot_C"/>
</dbReference>
<dbReference type="SMART" id="SM00914">
    <property type="entry name" value="IDEAL"/>
    <property type="match status" value="1"/>
</dbReference>
<evidence type="ECO:0000313" key="3">
    <source>
        <dbReference type="Proteomes" id="UP000271374"/>
    </source>
</evidence>
<protein>
    <submittedName>
        <fullName evidence="2">IDEAL domain-containing protein</fullName>
    </submittedName>
</protein>
<dbReference type="Gene3D" id="4.10.810.10">
    <property type="entry name" value="Virus Scaffolding Protein, Chain A"/>
    <property type="match status" value="1"/>
</dbReference>